<keyword evidence="3" id="KW-1185">Reference proteome</keyword>
<dbReference type="Proteomes" id="UP000275076">
    <property type="component" value="Unassembled WGS sequence"/>
</dbReference>
<dbReference type="EMBL" id="RBVX01000014">
    <property type="protein sequence ID" value="RSL32518.1"/>
    <property type="molecule type" value="Genomic_DNA"/>
</dbReference>
<organism evidence="2 3">
    <name type="scientific">Salibacterium salarium</name>
    <dbReference type="NCBI Taxonomy" id="284579"/>
    <lineage>
        <taxon>Bacteria</taxon>
        <taxon>Bacillati</taxon>
        <taxon>Bacillota</taxon>
        <taxon>Bacilli</taxon>
        <taxon>Bacillales</taxon>
        <taxon>Bacillaceae</taxon>
    </lineage>
</organism>
<evidence type="ECO:0000313" key="3">
    <source>
        <dbReference type="Proteomes" id="UP000275076"/>
    </source>
</evidence>
<evidence type="ECO:0000313" key="2">
    <source>
        <dbReference type="EMBL" id="RSL32518.1"/>
    </source>
</evidence>
<feature type="transmembrane region" description="Helical" evidence="1">
    <location>
        <begin position="80"/>
        <end position="103"/>
    </location>
</feature>
<sequence length="127" mass="14546">MVMTPTFLCIIVIPSVISIVTMATLLPLKWMLEKEVNNKKSFFPFHIINVILIMMMCGTSSVVFHGFMLDAINEKGWGIVSLYAYVYPLPIVLVSYISAAKIFQTSIQPYRISKHSNVIYLKTRRIR</sequence>
<keyword evidence="1" id="KW-0812">Transmembrane</keyword>
<feature type="transmembrane region" description="Helical" evidence="1">
    <location>
        <begin position="6"/>
        <end position="26"/>
    </location>
</feature>
<keyword evidence="1" id="KW-0472">Membrane</keyword>
<comment type="caution">
    <text evidence="2">The sequence shown here is derived from an EMBL/GenBank/DDBJ whole genome shotgun (WGS) entry which is preliminary data.</text>
</comment>
<protein>
    <submittedName>
        <fullName evidence="2">Uncharacterized protein</fullName>
    </submittedName>
</protein>
<dbReference type="AlphaFoldDB" id="A0A428N2G0"/>
<evidence type="ECO:0000256" key="1">
    <source>
        <dbReference type="SAM" id="Phobius"/>
    </source>
</evidence>
<proteinExistence type="predicted"/>
<gene>
    <name evidence="2" type="ORF">D7Z54_15305</name>
</gene>
<feature type="transmembrane region" description="Helical" evidence="1">
    <location>
        <begin position="47"/>
        <end position="68"/>
    </location>
</feature>
<reference evidence="2 3" key="1">
    <citation type="submission" date="2018-10" db="EMBL/GenBank/DDBJ databases">
        <title>Draft genome sequence of Bacillus salarius IM0101, isolated from a hypersaline soil in Inner Mongolia, China.</title>
        <authorList>
            <person name="Yamprayoonswat W."/>
            <person name="Boonvisut S."/>
            <person name="Jumpathong W."/>
            <person name="Sittihan S."/>
            <person name="Ruangsuj P."/>
            <person name="Wanthongcharoen S."/>
            <person name="Thongpramul N."/>
            <person name="Pimmason S."/>
            <person name="Yu B."/>
            <person name="Yasawong M."/>
        </authorList>
    </citation>
    <scope>NUCLEOTIDE SEQUENCE [LARGE SCALE GENOMIC DNA]</scope>
    <source>
        <strain evidence="2 3">IM0101</strain>
    </source>
</reference>
<keyword evidence="1" id="KW-1133">Transmembrane helix</keyword>
<name>A0A428N2G0_9BACI</name>
<accession>A0A428N2G0</accession>